<proteinExistence type="predicted"/>
<dbReference type="InterPro" id="IPR007052">
    <property type="entry name" value="CS_dom"/>
</dbReference>
<dbReference type="GO" id="GO:0005737">
    <property type="term" value="C:cytoplasm"/>
    <property type="evidence" value="ECO:0007669"/>
    <property type="project" value="TreeGrafter"/>
</dbReference>
<dbReference type="GO" id="GO:0006457">
    <property type="term" value="P:protein folding"/>
    <property type="evidence" value="ECO:0007669"/>
    <property type="project" value="TreeGrafter"/>
</dbReference>
<dbReference type="AlphaFoldDB" id="A0A0M0JXG2"/>
<comment type="caution">
    <text evidence="3">The sequence shown here is derived from an EMBL/GenBank/DDBJ whole genome shotgun (WGS) entry which is preliminary data.</text>
</comment>
<feature type="domain" description="CS" evidence="2">
    <location>
        <begin position="462"/>
        <end position="562"/>
    </location>
</feature>
<gene>
    <name evidence="3" type="ORF">Ctob_005364</name>
</gene>
<reference evidence="4" key="1">
    <citation type="journal article" date="2015" name="PLoS Genet.">
        <title>Genome Sequence and Transcriptome Analyses of Chrysochromulina tobin: Metabolic Tools for Enhanced Algal Fitness in the Prominent Order Prymnesiales (Haptophyceae).</title>
        <authorList>
            <person name="Hovde B.T."/>
            <person name="Deodato C.R."/>
            <person name="Hunsperger H.M."/>
            <person name="Ryken S.A."/>
            <person name="Yost W."/>
            <person name="Jha R.K."/>
            <person name="Patterson J."/>
            <person name="Monnat R.J. Jr."/>
            <person name="Barlow S.B."/>
            <person name="Starkenburg S.R."/>
            <person name="Cattolico R.A."/>
        </authorList>
    </citation>
    <scope>NUCLEOTIDE SEQUENCE</scope>
    <source>
        <strain evidence="4">CCMP291</strain>
    </source>
</reference>
<dbReference type="Pfam" id="PF04969">
    <property type="entry name" value="CS"/>
    <property type="match status" value="2"/>
</dbReference>
<dbReference type="OrthoDB" id="10660227at2759"/>
<protein>
    <recommendedName>
        <fullName evidence="2">CS domain-containing protein</fullName>
    </recommendedName>
</protein>
<dbReference type="GO" id="GO:0051082">
    <property type="term" value="F:unfolded protein binding"/>
    <property type="evidence" value="ECO:0007669"/>
    <property type="project" value="TreeGrafter"/>
</dbReference>
<dbReference type="Gene3D" id="2.60.40.790">
    <property type="match status" value="2"/>
</dbReference>
<dbReference type="PROSITE" id="PS51203">
    <property type="entry name" value="CS"/>
    <property type="match status" value="1"/>
</dbReference>
<dbReference type="InterPro" id="IPR037898">
    <property type="entry name" value="NudC_fam"/>
</dbReference>
<accession>A0A0M0JXG2</accession>
<feature type="compositionally biased region" description="Basic and acidic residues" evidence="1">
    <location>
        <begin position="271"/>
        <end position="283"/>
    </location>
</feature>
<sequence>MGSPELHAPQVCTLQSLLADCGLSDDLAAAFAAKTTLADLRARLAANRPHLLAHVKELGIAKLPDRQKLANAIARAEKAGQMPAAALAALPHLRPPVYEEAEDRVSVRLKVPAGTTTHQLRCNIDANSVRVEYCGERTAACGRLCGHVLPSESDWEIERTPAPEYDPLREARDQQPEALEDTLVITLHKARAERWVSLFSDALSRRHEPPPPPPEDEAALALKRERQVLIDRRKHEMLYGKELTPMPPKRPELLRLEERERVEHQRRRQRRAELEAAHGDGGRGGRVQATGGACPTLWNAEEHWQTARATLLWRTGLARHAGAPEHPADCDPFYVWYEDAHAMVVRSSTARGTPATALKLQAGSNFVECFVRGVRSMWSGVLVGKIEPSSCRLEVLSPPSAEETGAAAAATVGACCDTLQLTLVKAEPRGLWLAPWPELLDAIEKRERSSAVLRDKPRREELEAGGWDAAQADDTWQLIIPFRSGGRLTHDDLRVGVTADALNVHVAGQQHAPLLGGELHARIDLARSSWSVRTAAPIGSVSVDEMVITLFKERKATWPRLFKRMYA</sequence>
<dbReference type="EMBL" id="JWZX01002034">
    <property type="protein sequence ID" value="KOO31351.1"/>
    <property type="molecule type" value="Genomic_DNA"/>
</dbReference>
<dbReference type="Proteomes" id="UP000037460">
    <property type="component" value="Unassembled WGS sequence"/>
</dbReference>
<name>A0A0M0JXG2_9EUKA</name>
<organism evidence="3 4">
    <name type="scientific">Chrysochromulina tobinii</name>
    <dbReference type="NCBI Taxonomy" id="1460289"/>
    <lineage>
        <taxon>Eukaryota</taxon>
        <taxon>Haptista</taxon>
        <taxon>Haptophyta</taxon>
        <taxon>Prymnesiophyceae</taxon>
        <taxon>Prymnesiales</taxon>
        <taxon>Chrysochromulinaceae</taxon>
        <taxon>Chrysochromulina</taxon>
    </lineage>
</organism>
<keyword evidence="4" id="KW-1185">Reference proteome</keyword>
<evidence type="ECO:0000259" key="2">
    <source>
        <dbReference type="PROSITE" id="PS51203"/>
    </source>
</evidence>
<evidence type="ECO:0000313" key="3">
    <source>
        <dbReference type="EMBL" id="KOO31351.1"/>
    </source>
</evidence>
<dbReference type="PANTHER" id="PTHR12356">
    <property type="entry name" value="NUCLEAR MOVEMENT PROTEIN NUDC"/>
    <property type="match status" value="1"/>
</dbReference>
<dbReference type="InterPro" id="IPR008978">
    <property type="entry name" value="HSP20-like_chaperone"/>
</dbReference>
<evidence type="ECO:0000256" key="1">
    <source>
        <dbReference type="SAM" id="MobiDB-lite"/>
    </source>
</evidence>
<evidence type="ECO:0000313" key="4">
    <source>
        <dbReference type="Proteomes" id="UP000037460"/>
    </source>
</evidence>
<dbReference type="SUPFAM" id="SSF49764">
    <property type="entry name" value="HSP20-like chaperones"/>
    <property type="match status" value="2"/>
</dbReference>
<feature type="region of interest" description="Disordered" evidence="1">
    <location>
        <begin position="261"/>
        <end position="287"/>
    </location>
</feature>